<comment type="caution">
    <text evidence="1">The sequence shown here is derived from an EMBL/GenBank/DDBJ whole genome shotgun (WGS) entry which is preliminary data.</text>
</comment>
<name>A0A0N0ITS2_CHRID</name>
<dbReference type="PATRIC" id="fig|253.9.peg.3252"/>
<protein>
    <submittedName>
        <fullName evidence="1">Uncharacterized protein</fullName>
    </submittedName>
</protein>
<evidence type="ECO:0000313" key="2">
    <source>
        <dbReference type="Proteomes" id="UP000037953"/>
    </source>
</evidence>
<proteinExistence type="predicted"/>
<evidence type="ECO:0000313" key="1">
    <source>
        <dbReference type="EMBL" id="KPE48984.1"/>
    </source>
</evidence>
<organism evidence="1 2">
    <name type="scientific">Chryseobacterium indologenes</name>
    <name type="common">Flavobacterium indologenes</name>
    <dbReference type="NCBI Taxonomy" id="253"/>
    <lineage>
        <taxon>Bacteria</taxon>
        <taxon>Pseudomonadati</taxon>
        <taxon>Bacteroidota</taxon>
        <taxon>Flavobacteriia</taxon>
        <taxon>Flavobacteriales</taxon>
        <taxon>Weeksellaceae</taxon>
        <taxon>Chryseobacterium group</taxon>
        <taxon>Chryseobacterium</taxon>
    </lineage>
</organism>
<dbReference type="AlphaFoldDB" id="A0A0N0ITS2"/>
<reference evidence="1 2" key="1">
    <citation type="journal article" date="2015" name="Genom Data">
        <title>Draft genome sequence of a multidrug-resistant Chryseobacterium indologenes isolate from Malaysia.</title>
        <authorList>
            <person name="Yu C.Y."/>
            <person name="Ang G.Y."/>
            <person name="Cheng H.J."/>
            <person name="Cheong Y.M."/>
            <person name="Yin W.F."/>
            <person name="Chan K.G."/>
        </authorList>
    </citation>
    <scope>NUCLEOTIDE SEQUENCE [LARGE SCALE GENOMIC DNA]</scope>
    <source>
        <strain evidence="1 2">CI_885</strain>
    </source>
</reference>
<reference evidence="2" key="2">
    <citation type="submission" date="2015-09" db="EMBL/GenBank/DDBJ databases">
        <title>Draft genome sequence of a multidrug-resistant Chryseobacterium indologenes isolate from Malaysia.</title>
        <authorList>
            <person name="Yu C.Y."/>
            <person name="Ang G.Y."/>
            <person name="Chan K.-G."/>
        </authorList>
    </citation>
    <scope>NUCLEOTIDE SEQUENCE [LARGE SCALE GENOMIC DNA]</scope>
    <source>
        <strain evidence="2">CI_885</strain>
    </source>
</reference>
<sequence>MVRNNCDIIWKGFSKGKLAPHFLKHGAEFGKITQIQYLKMAKSFGAETGNHIQEQVVGKFLVKFNNNTQDVLIGRIDLREIRTFYRADPAQTIISPFQAALDLVATLTP</sequence>
<gene>
    <name evidence="1" type="ORF">AOB46_22490</name>
</gene>
<dbReference type="EMBL" id="LJOD01000038">
    <property type="protein sequence ID" value="KPE48984.1"/>
    <property type="molecule type" value="Genomic_DNA"/>
</dbReference>
<accession>A0A0N0ITS2</accession>
<dbReference type="Proteomes" id="UP000037953">
    <property type="component" value="Unassembled WGS sequence"/>
</dbReference>